<feature type="transmembrane region" description="Helical" evidence="4">
    <location>
        <begin position="162"/>
        <end position="184"/>
    </location>
</feature>
<dbReference type="GO" id="GO:0022857">
    <property type="term" value="F:transmembrane transporter activity"/>
    <property type="evidence" value="ECO:0007669"/>
    <property type="project" value="InterPro"/>
</dbReference>
<feature type="transmembrane region" description="Helical" evidence="4">
    <location>
        <begin position="95"/>
        <end position="118"/>
    </location>
</feature>
<keyword evidence="2 4" id="KW-1133">Transmembrane helix</keyword>
<dbReference type="SUPFAM" id="SSF103473">
    <property type="entry name" value="MFS general substrate transporter"/>
    <property type="match status" value="1"/>
</dbReference>
<reference evidence="6 7" key="2">
    <citation type="journal article" date="2016" name="ISME J.">
        <title>Characterization of the first cultured representative of Verrucomicrobia subdivision 5 indicates the proposal of a novel phylum.</title>
        <authorList>
            <person name="Spring S."/>
            <person name="Bunk B."/>
            <person name="Sproer C."/>
            <person name="Schumann P."/>
            <person name="Rohde M."/>
            <person name="Tindall B.J."/>
            <person name="Klenk H.P."/>
        </authorList>
    </citation>
    <scope>NUCLEOTIDE SEQUENCE [LARGE SCALE GENOMIC DNA]</scope>
    <source>
        <strain evidence="6 7">L21-Fru-AB</strain>
    </source>
</reference>
<evidence type="ECO:0000256" key="1">
    <source>
        <dbReference type="ARBA" id="ARBA00022692"/>
    </source>
</evidence>
<dbReference type="InterPro" id="IPR020846">
    <property type="entry name" value="MFS_dom"/>
</dbReference>
<feature type="transmembrane region" description="Helical" evidence="4">
    <location>
        <begin position="358"/>
        <end position="381"/>
    </location>
</feature>
<feature type="transmembrane region" description="Helical" evidence="4">
    <location>
        <begin position="239"/>
        <end position="259"/>
    </location>
</feature>
<evidence type="ECO:0000256" key="4">
    <source>
        <dbReference type="SAM" id="Phobius"/>
    </source>
</evidence>
<feature type="transmembrane region" description="Helical" evidence="4">
    <location>
        <begin position="39"/>
        <end position="60"/>
    </location>
</feature>
<evidence type="ECO:0000259" key="5">
    <source>
        <dbReference type="PROSITE" id="PS50850"/>
    </source>
</evidence>
<dbReference type="Proteomes" id="UP000035268">
    <property type="component" value="Chromosome"/>
</dbReference>
<gene>
    <name evidence="6" type="primary">yhjX</name>
    <name evidence="6" type="ORF">L21SP4_00089</name>
</gene>
<dbReference type="OrthoDB" id="9793415at2"/>
<keyword evidence="1 4" id="KW-0812">Transmembrane</keyword>
<dbReference type="STRING" id="1307763.L21SP4_00089"/>
<dbReference type="PROSITE" id="PS51257">
    <property type="entry name" value="PROKAR_LIPOPROTEIN"/>
    <property type="match status" value="1"/>
</dbReference>
<dbReference type="PROSITE" id="PS50850">
    <property type="entry name" value="MFS"/>
    <property type="match status" value="1"/>
</dbReference>
<feature type="transmembrane region" description="Helical" evidence="4">
    <location>
        <begin position="329"/>
        <end position="352"/>
    </location>
</feature>
<keyword evidence="7" id="KW-1185">Reference proteome</keyword>
<dbReference type="KEGG" id="vbl:L21SP4_00089"/>
<dbReference type="InterPro" id="IPR050327">
    <property type="entry name" value="Proton-linked_MCT"/>
</dbReference>
<feature type="transmembrane region" description="Helical" evidence="4">
    <location>
        <begin position="130"/>
        <end position="150"/>
    </location>
</feature>
<organism evidence="6 7">
    <name type="scientific">Kiritimatiella glycovorans</name>
    <dbReference type="NCBI Taxonomy" id="1307763"/>
    <lineage>
        <taxon>Bacteria</taxon>
        <taxon>Pseudomonadati</taxon>
        <taxon>Kiritimatiellota</taxon>
        <taxon>Kiritimatiellia</taxon>
        <taxon>Kiritimatiellales</taxon>
        <taxon>Kiritimatiellaceae</taxon>
        <taxon>Kiritimatiella</taxon>
    </lineage>
</organism>
<dbReference type="AlphaFoldDB" id="A0A0G3EF30"/>
<dbReference type="InterPro" id="IPR036259">
    <property type="entry name" value="MFS_trans_sf"/>
</dbReference>
<evidence type="ECO:0000313" key="7">
    <source>
        <dbReference type="Proteomes" id="UP000035268"/>
    </source>
</evidence>
<evidence type="ECO:0000256" key="3">
    <source>
        <dbReference type="ARBA" id="ARBA00023136"/>
    </source>
</evidence>
<feature type="transmembrane region" description="Helical" evidence="4">
    <location>
        <begin position="205"/>
        <end position="227"/>
    </location>
</feature>
<proteinExistence type="predicted"/>
<feature type="domain" description="Major facilitator superfamily (MFS) profile" evidence="5">
    <location>
        <begin position="3"/>
        <end position="384"/>
    </location>
</feature>
<dbReference type="RefSeq" id="WP_052880814.1">
    <property type="nucleotide sequence ID" value="NZ_CP010904.1"/>
</dbReference>
<feature type="transmembrane region" description="Helical" evidence="4">
    <location>
        <begin position="294"/>
        <end position="317"/>
    </location>
</feature>
<dbReference type="Pfam" id="PF07690">
    <property type="entry name" value="MFS_1"/>
    <property type="match status" value="1"/>
</dbReference>
<sequence length="389" mass="39683">MAKKYLVLVGSLIIQACLGGVYAWSTFVPPLIADYGLSPVQTQLIFGTTIIVFTVAMIFAGRAQSRTGPRPVAAAGGLMFGAGYAYAAFSGGGFAHILLGIGVLSGIGIGMGYVCPLATCVKWFPEHKGLVTGVSVAAFGCGAIVLSSMAEHILARGIDVLAVFGWIAALYTVLIIAGAMLLDVPESTGGAEQQAIPAGVFRSRPFWTLCAGMFCGTFAGLMVIGNLKPIGLSIGIDPLQATMAIGAFAIGNGLGRIVWGWVLDRAGVVAIPLSLAVLTVAVIALNLVPGMNAGFVAAAFCIGFGFGSCFVVYAAHLGTLYGPEAVARVYPLVFLAYGFSGIAGPTAGGMLFELTGRYFVSIGTAAAVSCAGAVVLAIYAAGQRKKKSA</sequence>
<dbReference type="EMBL" id="CP010904">
    <property type="protein sequence ID" value="AKJ63375.1"/>
    <property type="molecule type" value="Genomic_DNA"/>
</dbReference>
<protein>
    <submittedName>
        <fullName evidence="6">Putative MFS-type transporter YhjX</fullName>
    </submittedName>
</protein>
<dbReference type="PANTHER" id="PTHR11360">
    <property type="entry name" value="MONOCARBOXYLATE TRANSPORTER"/>
    <property type="match status" value="1"/>
</dbReference>
<dbReference type="Gene3D" id="1.20.1250.20">
    <property type="entry name" value="MFS general substrate transporter like domains"/>
    <property type="match status" value="2"/>
</dbReference>
<reference evidence="7" key="1">
    <citation type="submission" date="2015-02" db="EMBL/GenBank/DDBJ databases">
        <title>Description and complete genome sequence of the first cultured representative of the subdivision 5 of the Verrucomicrobia phylum.</title>
        <authorList>
            <person name="Spring S."/>
            <person name="Bunk B."/>
            <person name="Sproer C."/>
            <person name="Klenk H.-P."/>
        </authorList>
    </citation>
    <scope>NUCLEOTIDE SEQUENCE [LARGE SCALE GENOMIC DNA]</scope>
    <source>
        <strain evidence="7">L21-Fru-AB</strain>
    </source>
</reference>
<evidence type="ECO:0000313" key="6">
    <source>
        <dbReference type="EMBL" id="AKJ63375.1"/>
    </source>
</evidence>
<keyword evidence="3 4" id="KW-0472">Membrane</keyword>
<name>A0A0G3EF30_9BACT</name>
<accession>A0A0G3EF30</accession>
<dbReference type="InterPro" id="IPR011701">
    <property type="entry name" value="MFS"/>
</dbReference>
<feature type="transmembrane region" description="Helical" evidence="4">
    <location>
        <begin position="266"/>
        <end position="288"/>
    </location>
</feature>
<evidence type="ECO:0000256" key="2">
    <source>
        <dbReference type="ARBA" id="ARBA00022989"/>
    </source>
</evidence>
<dbReference type="PANTHER" id="PTHR11360:SF304">
    <property type="entry name" value="MFS DOMAIN-CONTAINING PROTEIN"/>
    <property type="match status" value="1"/>
</dbReference>